<evidence type="ECO:0000256" key="6">
    <source>
        <dbReference type="ARBA" id="ARBA00023136"/>
    </source>
</evidence>
<feature type="transmembrane region" description="Helical" evidence="7">
    <location>
        <begin position="28"/>
        <end position="48"/>
    </location>
</feature>
<dbReference type="RefSeq" id="WP_010077594.1">
    <property type="nucleotide sequence ID" value="NC_014393.1"/>
</dbReference>
<feature type="transmembrane region" description="Helical" evidence="7">
    <location>
        <begin position="150"/>
        <end position="167"/>
    </location>
</feature>
<protein>
    <submittedName>
        <fullName evidence="10">ABC transporter transmembrane region</fullName>
    </submittedName>
</protein>
<dbReference type="Pfam" id="PF00005">
    <property type="entry name" value="ABC_tran"/>
    <property type="match status" value="1"/>
</dbReference>
<dbReference type="InterPro" id="IPR039421">
    <property type="entry name" value="Type_1_exporter"/>
</dbReference>
<feature type="domain" description="ABC transmembrane type-1" evidence="9">
    <location>
        <begin position="32"/>
        <end position="314"/>
    </location>
</feature>
<dbReference type="HOGENOM" id="CLU_000604_84_3_9"/>
<organism evidence="10 11">
    <name type="scientific">Clostridium cellulovorans (strain ATCC 35296 / DSM 3052 / OCM 3 / 743B)</name>
    <dbReference type="NCBI Taxonomy" id="573061"/>
    <lineage>
        <taxon>Bacteria</taxon>
        <taxon>Bacillati</taxon>
        <taxon>Bacillota</taxon>
        <taxon>Clostridia</taxon>
        <taxon>Eubacteriales</taxon>
        <taxon>Clostridiaceae</taxon>
        <taxon>Clostridium</taxon>
    </lineage>
</organism>
<keyword evidence="6 7" id="KW-0472">Membrane</keyword>
<proteinExistence type="predicted"/>
<dbReference type="Gene3D" id="3.40.50.300">
    <property type="entry name" value="P-loop containing nucleotide triphosphate hydrolases"/>
    <property type="match status" value="1"/>
</dbReference>
<dbReference type="SMART" id="SM00382">
    <property type="entry name" value="AAA"/>
    <property type="match status" value="1"/>
</dbReference>
<dbReference type="InterPro" id="IPR003593">
    <property type="entry name" value="AAA+_ATPase"/>
</dbReference>
<evidence type="ECO:0000313" key="11">
    <source>
        <dbReference type="Proteomes" id="UP000002730"/>
    </source>
</evidence>
<dbReference type="FunFam" id="3.40.50.300:FF:000218">
    <property type="entry name" value="Multidrug ABC transporter ATP-binding protein"/>
    <property type="match status" value="1"/>
</dbReference>
<evidence type="ECO:0000259" key="9">
    <source>
        <dbReference type="PROSITE" id="PS50929"/>
    </source>
</evidence>
<comment type="subcellular location">
    <subcellularLocation>
        <location evidence="1">Cell membrane</location>
        <topology evidence="1">Multi-pass membrane protein</topology>
    </subcellularLocation>
</comment>
<dbReference type="GO" id="GO:0015421">
    <property type="term" value="F:ABC-type oligopeptide transporter activity"/>
    <property type="evidence" value="ECO:0007669"/>
    <property type="project" value="TreeGrafter"/>
</dbReference>
<feature type="transmembrane region" description="Helical" evidence="7">
    <location>
        <begin position="173"/>
        <end position="193"/>
    </location>
</feature>
<dbReference type="AlphaFoldDB" id="D9SQJ2"/>
<evidence type="ECO:0000256" key="5">
    <source>
        <dbReference type="ARBA" id="ARBA00022989"/>
    </source>
</evidence>
<dbReference type="Gene3D" id="1.20.1560.10">
    <property type="entry name" value="ABC transporter type 1, transmembrane domain"/>
    <property type="match status" value="1"/>
</dbReference>
<evidence type="ECO:0000259" key="8">
    <source>
        <dbReference type="PROSITE" id="PS50893"/>
    </source>
</evidence>
<dbReference type="PANTHER" id="PTHR43394:SF1">
    <property type="entry name" value="ATP-BINDING CASSETTE SUB-FAMILY B MEMBER 10, MITOCHONDRIAL"/>
    <property type="match status" value="1"/>
</dbReference>
<evidence type="ECO:0000256" key="4">
    <source>
        <dbReference type="ARBA" id="ARBA00022840"/>
    </source>
</evidence>
<evidence type="ECO:0000313" key="10">
    <source>
        <dbReference type="EMBL" id="ADL52198.1"/>
    </source>
</evidence>
<dbReference type="SUPFAM" id="SSF90123">
    <property type="entry name" value="ABC transporter transmembrane region"/>
    <property type="match status" value="1"/>
</dbReference>
<dbReference type="CDD" id="cd07346">
    <property type="entry name" value="ABC_6TM_exporters"/>
    <property type="match status" value="1"/>
</dbReference>
<feature type="domain" description="ABC transporter" evidence="8">
    <location>
        <begin position="347"/>
        <end position="581"/>
    </location>
</feature>
<evidence type="ECO:0000256" key="3">
    <source>
        <dbReference type="ARBA" id="ARBA00022741"/>
    </source>
</evidence>
<keyword evidence="4" id="KW-0067">ATP-binding</keyword>
<dbReference type="Proteomes" id="UP000002730">
    <property type="component" value="Chromosome"/>
</dbReference>
<keyword evidence="3" id="KW-0547">Nucleotide-binding</keyword>
<dbReference type="GO" id="GO:0005524">
    <property type="term" value="F:ATP binding"/>
    <property type="evidence" value="ECO:0007669"/>
    <property type="project" value="UniProtKB-KW"/>
</dbReference>
<dbReference type="InterPro" id="IPR017871">
    <property type="entry name" value="ABC_transporter-like_CS"/>
</dbReference>
<keyword evidence="5 7" id="KW-1133">Transmembrane helix</keyword>
<dbReference type="EMBL" id="CP002160">
    <property type="protein sequence ID" value="ADL52198.1"/>
    <property type="molecule type" value="Genomic_DNA"/>
</dbReference>
<feature type="transmembrane region" description="Helical" evidence="7">
    <location>
        <begin position="254"/>
        <end position="276"/>
    </location>
</feature>
<dbReference type="eggNOG" id="COG1132">
    <property type="taxonomic scope" value="Bacteria"/>
</dbReference>
<gene>
    <name evidence="10" type="ordered locus">Clocel_2485</name>
</gene>
<dbReference type="InterPro" id="IPR036640">
    <property type="entry name" value="ABC1_TM_sf"/>
</dbReference>
<accession>D9SQJ2</accession>
<evidence type="ECO:0000256" key="2">
    <source>
        <dbReference type="ARBA" id="ARBA00022692"/>
    </source>
</evidence>
<keyword evidence="11" id="KW-1185">Reference proteome</keyword>
<sequence length="603" mass="68211">MQTKQNVNEKDINSFGTIKRMVKYAKPYWYFLLISTVMSLALVGIHLYQSQAITDLVQSLREGDSNSAYQYVYIMIAITVLGVIASYFEKYTSGRFSLYIIRDIRSSIYNHIEKINIRYIEKNHTGEIVSRLTNNIAILQEFFENNLRNFIYHPLLFIGAFILLIRINWKLLLVSAITMVIALLLTFVITNPIKRKISELQKDIAKVNSVYQDNVNGIYLVKTYNLYKKLFSKYERLLDITLFKSLKIEKINSLLVSIGTVLSIVPIIVSIVYGGYLSIKGEIRPENLLSFIYLLDFLANSAGVLPKIITDYKSFIAVSAHLFEILDQDIEREGGLSIDKTSLEHPIKFENIKFSYDEGKVVLDGLSFEIQKGKTTALVGSSGSGKSTIIKLICGFYEVSHGQIKLWDKPLTGLNLKEVRSNISLVSQDIYLLPSTVAENISYSIENVAMKDIIDASTAANAHEFIEKLPEGYNSIIGERGNSLSGGQKQRIAIARAILKDSPILLLDEPTSALDTHSEILVQESLERITKNKTVIVIAHRLSTIKKADEIIVLDKGKIVGRGTHQELLEKSDLYRQLYKGQINEKADKNSREKKEDVQVDRN</sequence>
<dbReference type="SUPFAM" id="SSF52540">
    <property type="entry name" value="P-loop containing nucleoside triphosphate hydrolases"/>
    <property type="match status" value="1"/>
</dbReference>
<dbReference type="GO" id="GO:0005886">
    <property type="term" value="C:plasma membrane"/>
    <property type="evidence" value="ECO:0007669"/>
    <property type="project" value="UniProtKB-SubCell"/>
</dbReference>
<keyword evidence="2 7" id="KW-0812">Transmembrane</keyword>
<dbReference type="GO" id="GO:0016887">
    <property type="term" value="F:ATP hydrolysis activity"/>
    <property type="evidence" value="ECO:0007669"/>
    <property type="project" value="InterPro"/>
</dbReference>
<evidence type="ECO:0000256" key="7">
    <source>
        <dbReference type="SAM" id="Phobius"/>
    </source>
</evidence>
<dbReference type="STRING" id="573061.Clocel_2485"/>
<reference evidence="10 11" key="1">
    <citation type="submission" date="2010-08" db="EMBL/GenBank/DDBJ databases">
        <title>Complete sequence of Clostridium cellulovorans 743B.</title>
        <authorList>
            <consortium name="US DOE Joint Genome Institute"/>
            <person name="Lucas S."/>
            <person name="Copeland A."/>
            <person name="Lapidus A."/>
            <person name="Cheng J.-F."/>
            <person name="Bruce D."/>
            <person name="Goodwin L."/>
            <person name="Pitluck S."/>
            <person name="Chertkov O."/>
            <person name="Detter J.C."/>
            <person name="Han C."/>
            <person name="Tapia R."/>
            <person name="Land M."/>
            <person name="Hauser L."/>
            <person name="Chang Y.-J."/>
            <person name="Jeffries C."/>
            <person name="Kyrpides N."/>
            <person name="Ivanova N."/>
            <person name="Mikhailova N."/>
            <person name="Hemme C.L."/>
            <person name="Woyke T."/>
        </authorList>
    </citation>
    <scope>NUCLEOTIDE SEQUENCE [LARGE SCALE GENOMIC DNA]</scope>
    <source>
        <strain evidence="11">ATCC 35296 / DSM 3052 / OCM 3 / 743B</strain>
    </source>
</reference>
<dbReference type="InterPro" id="IPR003439">
    <property type="entry name" value="ABC_transporter-like_ATP-bd"/>
</dbReference>
<name>D9SQJ2_CLOC7</name>
<feature type="transmembrane region" description="Helical" evidence="7">
    <location>
        <begin position="68"/>
        <end position="88"/>
    </location>
</feature>
<dbReference type="PROSITE" id="PS50929">
    <property type="entry name" value="ABC_TM1F"/>
    <property type="match status" value="1"/>
</dbReference>
<dbReference type="PROSITE" id="PS50893">
    <property type="entry name" value="ABC_TRANSPORTER_2"/>
    <property type="match status" value="1"/>
</dbReference>
<dbReference type="PANTHER" id="PTHR43394">
    <property type="entry name" value="ATP-DEPENDENT PERMEASE MDL1, MITOCHONDRIAL"/>
    <property type="match status" value="1"/>
</dbReference>
<dbReference type="InterPro" id="IPR011527">
    <property type="entry name" value="ABC1_TM_dom"/>
</dbReference>
<dbReference type="Pfam" id="PF00664">
    <property type="entry name" value="ABC_membrane"/>
    <property type="match status" value="1"/>
</dbReference>
<evidence type="ECO:0000256" key="1">
    <source>
        <dbReference type="ARBA" id="ARBA00004651"/>
    </source>
</evidence>
<dbReference type="KEGG" id="ccb:Clocel_2485"/>
<dbReference type="OrthoDB" id="9762778at2"/>
<dbReference type="InterPro" id="IPR027417">
    <property type="entry name" value="P-loop_NTPase"/>
</dbReference>
<dbReference type="PROSITE" id="PS00211">
    <property type="entry name" value="ABC_TRANSPORTER_1"/>
    <property type="match status" value="1"/>
</dbReference>